<accession>A0A0A3IAF1</accession>
<dbReference type="RefSeq" id="WP_036158532.1">
    <property type="nucleotide sequence ID" value="NZ_AVCX01000001.1"/>
</dbReference>
<keyword evidence="3" id="KW-1185">Reference proteome</keyword>
<keyword evidence="1" id="KW-0812">Transmembrane</keyword>
<feature type="transmembrane region" description="Helical" evidence="1">
    <location>
        <begin position="72"/>
        <end position="95"/>
    </location>
</feature>
<dbReference type="OrthoDB" id="2221824at2"/>
<reference evidence="2 3" key="1">
    <citation type="submission" date="2014-02" db="EMBL/GenBank/DDBJ databases">
        <title>Draft genome sequence of Lysinibacillus odysseyi NBRC 100172.</title>
        <authorList>
            <person name="Zhang F."/>
            <person name="Wang G."/>
            <person name="Zhang L."/>
        </authorList>
    </citation>
    <scope>NUCLEOTIDE SEQUENCE [LARGE SCALE GENOMIC DNA]</scope>
    <source>
        <strain evidence="2 3">NBRC 100172</strain>
    </source>
</reference>
<dbReference type="eggNOG" id="ENOG502ZC1H">
    <property type="taxonomic scope" value="Bacteria"/>
</dbReference>
<comment type="caution">
    <text evidence="2">The sequence shown here is derived from an EMBL/GenBank/DDBJ whole genome shotgun (WGS) entry which is preliminary data.</text>
</comment>
<feature type="transmembrane region" description="Helical" evidence="1">
    <location>
        <begin position="44"/>
        <end position="63"/>
    </location>
</feature>
<evidence type="ECO:0000256" key="1">
    <source>
        <dbReference type="SAM" id="Phobius"/>
    </source>
</evidence>
<evidence type="ECO:0008006" key="4">
    <source>
        <dbReference type="Google" id="ProtNLM"/>
    </source>
</evidence>
<sequence length="160" mass="17851">MEFLIVLFCIAITLHNLEEAIWLPAWSRQSSRVQKSVAEGEFRFAVTIITVIAYLSAISYLIWPYANLTKWIFIGFLGSMIINAVFPHLAAAILMKKYAPGLVTGILLNIPVNCFILSHMYAENTVTPWELLLSTIIVGGAVLSLIPLLFKAGRKITEIK</sequence>
<feature type="transmembrane region" description="Helical" evidence="1">
    <location>
        <begin position="131"/>
        <end position="150"/>
    </location>
</feature>
<proteinExistence type="predicted"/>
<keyword evidence="1" id="KW-0472">Membrane</keyword>
<keyword evidence="1" id="KW-1133">Transmembrane helix</keyword>
<dbReference type="EMBL" id="JPVP01000060">
    <property type="protein sequence ID" value="KGR81741.1"/>
    <property type="molecule type" value="Genomic_DNA"/>
</dbReference>
<dbReference type="InterPro" id="IPR025671">
    <property type="entry name" value="HXXEE"/>
</dbReference>
<dbReference type="Pfam" id="PF13787">
    <property type="entry name" value="HXXEE"/>
    <property type="match status" value="1"/>
</dbReference>
<organism evidence="2 3">
    <name type="scientific">Lysinibacillus odysseyi 34hs-1 = NBRC 100172</name>
    <dbReference type="NCBI Taxonomy" id="1220589"/>
    <lineage>
        <taxon>Bacteria</taxon>
        <taxon>Bacillati</taxon>
        <taxon>Bacillota</taxon>
        <taxon>Bacilli</taxon>
        <taxon>Bacillales</taxon>
        <taxon>Bacillaceae</taxon>
        <taxon>Lysinibacillus</taxon>
    </lineage>
</organism>
<dbReference type="AlphaFoldDB" id="A0A0A3IAF1"/>
<evidence type="ECO:0000313" key="3">
    <source>
        <dbReference type="Proteomes" id="UP000030437"/>
    </source>
</evidence>
<evidence type="ECO:0000313" key="2">
    <source>
        <dbReference type="EMBL" id="KGR81741.1"/>
    </source>
</evidence>
<dbReference type="Proteomes" id="UP000030437">
    <property type="component" value="Unassembled WGS sequence"/>
</dbReference>
<protein>
    <recommendedName>
        <fullName evidence="4">HXXEE domain-containing protein</fullName>
    </recommendedName>
</protein>
<gene>
    <name evidence="2" type="ORF">CD32_20600</name>
</gene>
<name>A0A0A3IAF1_9BACI</name>